<dbReference type="GO" id="GO:0006284">
    <property type="term" value="P:base-excision repair"/>
    <property type="evidence" value="ECO:0007669"/>
    <property type="project" value="InterPro"/>
</dbReference>
<dbReference type="SUPFAM" id="SSF48150">
    <property type="entry name" value="DNA-glycosylase"/>
    <property type="match status" value="1"/>
</dbReference>
<dbReference type="Proteomes" id="UP000626220">
    <property type="component" value="Unassembled WGS sequence"/>
</dbReference>
<evidence type="ECO:0000313" key="2">
    <source>
        <dbReference type="Proteomes" id="UP000626220"/>
    </source>
</evidence>
<gene>
    <name evidence="1" type="ORF">GCM10017056_29190</name>
</gene>
<dbReference type="InterPro" id="IPR011257">
    <property type="entry name" value="DNA_glycosylase"/>
</dbReference>
<dbReference type="GO" id="GO:0008725">
    <property type="term" value="F:DNA-3-methyladenine glycosylase activity"/>
    <property type="evidence" value="ECO:0007669"/>
    <property type="project" value="InterPro"/>
</dbReference>
<proteinExistence type="predicted"/>
<dbReference type="AlphaFoldDB" id="A0A8J3GY91"/>
<dbReference type="RefSeq" id="WP_189680829.1">
    <property type="nucleotide sequence ID" value="NZ_BNCJ01000008.1"/>
</dbReference>
<dbReference type="InterPro" id="IPR005019">
    <property type="entry name" value="Adenine_glyco"/>
</dbReference>
<dbReference type="Pfam" id="PF03352">
    <property type="entry name" value="Adenine_glyco"/>
    <property type="match status" value="1"/>
</dbReference>
<reference evidence="1" key="1">
    <citation type="journal article" date="2014" name="Int. J. Syst. Evol. Microbiol.">
        <title>Complete genome sequence of Corynebacterium casei LMG S-19264T (=DSM 44701T), isolated from a smear-ripened cheese.</title>
        <authorList>
            <consortium name="US DOE Joint Genome Institute (JGI-PGF)"/>
            <person name="Walter F."/>
            <person name="Albersmeier A."/>
            <person name="Kalinowski J."/>
            <person name="Ruckert C."/>
        </authorList>
    </citation>
    <scope>NUCLEOTIDE SEQUENCE</scope>
    <source>
        <strain evidence="1">KCTC 42650</strain>
    </source>
</reference>
<name>A0A8J3GY91_9RHOB</name>
<sequence>MRHFDEIFAISASRHGGADALNAKLSKPTPAAELAKVPEDRWLATITKCIFQAGFNWKVIEAKWDGFEAAFQGFDVGRSALMDDATFDALLQDTRIVRNGTKIAAVRDNAAFLLELRDQGGAGKVLGGWPSSDYIGLLDLLRTRAARLGGTTGQYAMRFSGRDSFILSQDVTARLIAEGVIDKPAGSKSSMKAVQGAFNTWMEQSGRSLTEISRVLAMSL</sequence>
<comment type="caution">
    <text evidence="1">The sequence shown here is derived from an EMBL/GenBank/DDBJ whole genome shotgun (WGS) entry which is preliminary data.</text>
</comment>
<organism evidence="1 2">
    <name type="scientific">Seohaeicola zhoushanensis</name>
    <dbReference type="NCBI Taxonomy" id="1569283"/>
    <lineage>
        <taxon>Bacteria</taxon>
        <taxon>Pseudomonadati</taxon>
        <taxon>Pseudomonadota</taxon>
        <taxon>Alphaproteobacteria</taxon>
        <taxon>Rhodobacterales</taxon>
        <taxon>Roseobacteraceae</taxon>
        <taxon>Seohaeicola</taxon>
    </lineage>
</organism>
<dbReference type="EMBL" id="BNCJ01000008">
    <property type="protein sequence ID" value="GHF55830.1"/>
    <property type="molecule type" value="Genomic_DNA"/>
</dbReference>
<evidence type="ECO:0000313" key="1">
    <source>
        <dbReference type="EMBL" id="GHF55830.1"/>
    </source>
</evidence>
<dbReference type="PANTHER" id="PTHR30037:SF3">
    <property type="entry name" value="BLR0857 PROTEIN"/>
    <property type="match status" value="1"/>
</dbReference>
<protein>
    <submittedName>
        <fullName evidence="1">3-methyladenine DNA glycosylase</fullName>
    </submittedName>
</protein>
<dbReference type="Gene3D" id="1.10.340.30">
    <property type="entry name" value="Hypothetical protein, domain 2"/>
    <property type="match status" value="1"/>
</dbReference>
<accession>A0A8J3GY91</accession>
<reference evidence="1" key="2">
    <citation type="submission" date="2020-09" db="EMBL/GenBank/DDBJ databases">
        <authorList>
            <person name="Sun Q."/>
            <person name="Kim S."/>
        </authorList>
    </citation>
    <scope>NUCLEOTIDE SEQUENCE</scope>
    <source>
        <strain evidence="1">KCTC 42650</strain>
    </source>
</reference>
<keyword evidence="2" id="KW-1185">Reference proteome</keyword>
<dbReference type="PANTHER" id="PTHR30037">
    <property type="entry name" value="DNA-3-METHYLADENINE GLYCOSYLASE 1"/>
    <property type="match status" value="1"/>
</dbReference>
<dbReference type="InterPro" id="IPR052891">
    <property type="entry name" value="DNA-3mA_glycosylase"/>
</dbReference>